<keyword evidence="1 6" id="KW-0436">Ligase</keyword>
<accession>A0A4R6AJS1</accession>
<dbReference type="InterPro" id="IPR004143">
    <property type="entry name" value="BPL_LPL_catalytic"/>
</dbReference>
<dbReference type="Gene3D" id="3.30.930.10">
    <property type="entry name" value="Bira Bifunctional Protein, Domain 2"/>
    <property type="match status" value="1"/>
</dbReference>
<evidence type="ECO:0000256" key="3">
    <source>
        <dbReference type="ARBA" id="ARBA00024227"/>
    </source>
</evidence>
<dbReference type="NCBIfam" id="TIGR00121">
    <property type="entry name" value="birA_ligase"/>
    <property type="match status" value="1"/>
</dbReference>
<keyword evidence="7" id="KW-1185">Reference proteome</keyword>
<dbReference type="PANTHER" id="PTHR12835:SF5">
    <property type="entry name" value="BIOTIN--PROTEIN LIGASE"/>
    <property type="match status" value="1"/>
</dbReference>
<dbReference type="GO" id="GO:0005737">
    <property type="term" value="C:cytoplasm"/>
    <property type="evidence" value="ECO:0007669"/>
    <property type="project" value="TreeGrafter"/>
</dbReference>
<dbReference type="InterPro" id="IPR045864">
    <property type="entry name" value="aa-tRNA-synth_II/BPL/LPL"/>
</dbReference>
<dbReference type="PANTHER" id="PTHR12835">
    <property type="entry name" value="BIOTIN PROTEIN LIGASE"/>
    <property type="match status" value="1"/>
</dbReference>
<evidence type="ECO:0000256" key="4">
    <source>
        <dbReference type="ARBA" id="ARBA00047846"/>
    </source>
</evidence>
<dbReference type="Proteomes" id="UP000295701">
    <property type="component" value="Unassembled WGS sequence"/>
</dbReference>
<evidence type="ECO:0000256" key="2">
    <source>
        <dbReference type="ARBA" id="ARBA00023267"/>
    </source>
</evidence>
<reference evidence="6 7" key="1">
    <citation type="submission" date="2019-03" db="EMBL/GenBank/DDBJ databases">
        <title>Primorskyibacter sp. SS33 isolated from sediments.</title>
        <authorList>
            <person name="Xunke S."/>
        </authorList>
    </citation>
    <scope>NUCLEOTIDE SEQUENCE [LARGE SCALE GENOMIC DNA]</scope>
    <source>
        <strain evidence="6 7">SS33</strain>
    </source>
</reference>
<evidence type="ECO:0000256" key="1">
    <source>
        <dbReference type="ARBA" id="ARBA00022598"/>
    </source>
</evidence>
<evidence type="ECO:0000259" key="5">
    <source>
        <dbReference type="PROSITE" id="PS51733"/>
    </source>
</evidence>
<name>A0A4R6AJS1_9RHOB</name>
<evidence type="ECO:0000313" key="7">
    <source>
        <dbReference type="Proteomes" id="UP000295701"/>
    </source>
</evidence>
<protein>
    <recommendedName>
        <fullName evidence="3">biotin--[biotin carboxyl-carrier protein] ligase</fullName>
        <ecNumber evidence="3">6.3.4.15</ecNumber>
    </recommendedName>
</protein>
<keyword evidence="2" id="KW-0092">Biotin</keyword>
<comment type="catalytic activity">
    <reaction evidence="4">
        <text>biotin + L-lysyl-[protein] + ATP = N(6)-biotinyl-L-lysyl-[protein] + AMP + diphosphate + H(+)</text>
        <dbReference type="Rhea" id="RHEA:11756"/>
        <dbReference type="Rhea" id="RHEA-COMP:9752"/>
        <dbReference type="Rhea" id="RHEA-COMP:10505"/>
        <dbReference type="ChEBI" id="CHEBI:15378"/>
        <dbReference type="ChEBI" id="CHEBI:29969"/>
        <dbReference type="ChEBI" id="CHEBI:30616"/>
        <dbReference type="ChEBI" id="CHEBI:33019"/>
        <dbReference type="ChEBI" id="CHEBI:57586"/>
        <dbReference type="ChEBI" id="CHEBI:83144"/>
        <dbReference type="ChEBI" id="CHEBI:456215"/>
        <dbReference type="EC" id="6.3.4.15"/>
    </reaction>
</comment>
<dbReference type="InterPro" id="IPR003142">
    <property type="entry name" value="BPL_C"/>
</dbReference>
<dbReference type="Gene3D" id="2.30.30.100">
    <property type="match status" value="1"/>
</dbReference>
<dbReference type="EMBL" id="SNAA01000001">
    <property type="protein sequence ID" value="TDL84230.1"/>
    <property type="molecule type" value="Genomic_DNA"/>
</dbReference>
<dbReference type="AlphaFoldDB" id="A0A4R6AJS1"/>
<dbReference type="SUPFAM" id="SSF55681">
    <property type="entry name" value="Class II aaRS and biotin synthetases"/>
    <property type="match status" value="1"/>
</dbReference>
<dbReference type="CDD" id="cd16442">
    <property type="entry name" value="BPL"/>
    <property type="match status" value="1"/>
</dbReference>
<dbReference type="EC" id="6.3.4.15" evidence="3"/>
<feature type="domain" description="BPL/LPL catalytic" evidence="5">
    <location>
        <begin position="1"/>
        <end position="184"/>
    </location>
</feature>
<dbReference type="InterPro" id="IPR004408">
    <property type="entry name" value="Biotin_CoA_COase_ligase"/>
</dbReference>
<dbReference type="Pfam" id="PF03099">
    <property type="entry name" value="BPL_LplA_LipB"/>
    <property type="match status" value="1"/>
</dbReference>
<gene>
    <name evidence="6" type="ORF">E2L08_01830</name>
</gene>
<proteinExistence type="predicted"/>
<comment type="caution">
    <text evidence="6">The sequence shown here is derived from an EMBL/GenBank/DDBJ whole genome shotgun (WGS) entry which is preliminary data.</text>
</comment>
<dbReference type="Pfam" id="PF02237">
    <property type="entry name" value="BPL_C"/>
    <property type="match status" value="1"/>
</dbReference>
<dbReference type="OrthoDB" id="9807064at2"/>
<organism evidence="6 7">
    <name type="scientific">Palleronia sediminis</name>
    <dbReference type="NCBI Taxonomy" id="2547833"/>
    <lineage>
        <taxon>Bacteria</taxon>
        <taxon>Pseudomonadati</taxon>
        <taxon>Pseudomonadota</taxon>
        <taxon>Alphaproteobacteria</taxon>
        <taxon>Rhodobacterales</taxon>
        <taxon>Roseobacteraceae</taxon>
        <taxon>Palleronia</taxon>
    </lineage>
</organism>
<dbReference type="PROSITE" id="PS51733">
    <property type="entry name" value="BPL_LPL_CATALYTIC"/>
    <property type="match status" value="1"/>
</dbReference>
<evidence type="ECO:0000313" key="6">
    <source>
        <dbReference type="EMBL" id="TDL84230.1"/>
    </source>
</evidence>
<dbReference type="GO" id="GO:0004077">
    <property type="term" value="F:biotin--[biotin carboxyl-carrier protein] ligase activity"/>
    <property type="evidence" value="ECO:0007669"/>
    <property type="project" value="UniProtKB-EC"/>
</dbReference>
<dbReference type="RefSeq" id="WP_133395329.1">
    <property type="nucleotide sequence ID" value="NZ_SNAA01000001.1"/>
</dbReference>
<sequence>MSTDPAPHWPEGYDLIALESCDSTNAEGLRRVPELVRPTWIFSRAQTGARGRQGRPWAMPPGSFAATLMMRPTGTAGWAALRSFMAANALFETLTHYVARGRLSLKWPNDVLLDGGKLAGILLETRGGAGGVDWLAIGIGVNLGTAPEMRDAAFSPVALDPAPDPRAVLDRLAGYYATQESILERLGFEPIREKWLRHAARLGEIVTARTPRGEITGRFVTLDEGGRLVLDTAHGERRIAAADIHFPTG</sequence>